<feature type="domain" description="HAMP" evidence="6">
    <location>
        <begin position="311"/>
        <end position="363"/>
    </location>
</feature>
<evidence type="ECO:0000313" key="7">
    <source>
        <dbReference type="EMBL" id="MBO8442885.1"/>
    </source>
</evidence>
<dbReference type="AlphaFoldDB" id="A0A9D9E9T6"/>
<dbReference type="SUPFAM" id="SSF158472">
    <property type="entry name" value="HAMP domain-like"/>
    <property type="match status" value="1"/>
</dbReference>
<accession>A0A9D9E9T6</accession>
<dbReference type="GO" id="GO:0016020">
    <property type="term" value="C:membrane"/>
    <property type="evidence" value="ECO:0007669"/>
    <property type="project" value="UniProtKB-SubCell"/>
</dbReference>
<keyword evidence="7" id="KW-0418">Kinase</keyword>
<dbReference type="InterPro" id="IPR010559">
    <property type="entry name" value="Sig_transdc_His_kin_internal"/>
</dbReference>
<keyword evidence="5" id="KW-1133">Transmembrane helix</keyword>
<keyword evidence="5" id="KW-0812">Transmembrane</keyword>
<sequence>MSVFHSVRTRIIILSVLLFASSIAAYTFTVWTVANGYALVDSSQNRSFSLNLVVSEMEEMLDNVDALITRISIDNELKAALSYGDMRDYYDSFSAMIQANPAFGVIERFIATDRSYSDFLQVGSTSISEGRPLRQDYFLDETEVLSPSGSGFTGPYASPLSYRRNQVLGQLRPIIDYNTGLTLGYLYVSINIDHLLDGLYSYQEMDSGELYIDFGGHKWRIEDHSLVSVENTGEDGELTGILSNEVSRVYRTPDGRYLLKRASGHFTVSEVYDAPSLLESHSTAYPLVMMGLSLAFLILLLVLILSLYLTRTIYKPVRRLAGRIEKIQHSDFSRDELIETDDEFGIIGRGINKLSSEVTDLMDKRVEDERRKMELEYRMLQNQINPHFLYNTFNSIKWMATIQGADGITEMVTALSRLMKNISKRDDSVVPLSDELAFIDDYMTIMKYRYGNTLSYVRSVHPGTEWVNLPRFTLQPLVENAIFHGIEPRGTGAIAIVVQAFDDHATVMVADNGVGFTKMGESKKDGVFKNIGIDNIVQRLNYTFKDAASFSIDSWPGVGTRCTIMIKREKGGSPDGL</sequence>
<dbReference type="Proteomes" id="UP000823633">
    <property type="component" value="Unassembled WGS sequence"/>
</dbReference>
<keyword evidence="4" id="KW-0175">Coiled coil</keyword>
<evidence type="ECO:0000259" key="6">
    <source>
        <dbReference type="PROSITE" id="PS50885"/>
    </source>
</evidence>
<comment type="subcellular location">
    <subcellularLocation>
        <location evidence="1">Membrane</location>
    </subcellularLocation>
</comment>
<organism evidence="7 8">
    <name type="scientific">Candidatus Aphodenecus pullistercoris</name>
    <dbReference type="NCBI Taxonomy" id="2840669"/>
    <lineage>
        <taxon>Bacteria</taxon>
        <taxon>Pseudomonadati</taxon>
        <taxon>Spirochaetota</taxon>
        <taxon>Spirochaetia</taxon>
        <taxon>Spirochaetales</taxon>
        <taxon>Candidatus Aphodenecus</taxon>
    </lineage>
</organism>
<dbReference type="EMBL" id="JADIMU010000025">
    <property type="protein sequence ID" value="MBO8442885.1"/>
    <property type="molecule type" value="Genomic_DNA"/>
</dbReference>
<dbReference type="Pfam" id="PF00672">
    <property type="entry name" value="HAMP"/>
    <property type="match status" value="1"/>
</dbReference>
<dbReference type="SMART" id="SM00304">
    <property type="entry name" value="HAMP"/>
    <property type="match status" value="1"/>
</dbReference>
<reference evidence="7" key="2">
    <citation type="journal article" date="2021" name="PeerJ">
        <title>Extensive microbial diversity within the chicken gut microbiome revealed by metagenomics and culture.</title>
        <authorList>
            <person name="Gilroy R."/>
            <person name="Ravi A."/>
            <person name="Getino M."/>
            <person name="Pursley I."/>
            <person name="Horton D.L."/>
            <person name="Alikhan N.F."/>
            <person name="Baker D."/>
            <person name="Gharbi K."/>
            <person name="Hall N."/>
            <person name="Watson M."/>
            <person name="Adriaenssens E.M."/>
            <person name="Foster-Nyarko E."/>
            <person name="Jarju S."/>
            <person name="Secka A."/>
            <person name="Antonio M."/>
            <person name="Oren A."/>
            <person name="Chaudhuri R.R."/>
            <person name="La Ragione R."/>
            <person name="Hildebrand F."/>
            <person name="Pallen M.J."/>
        </authorList>
    </citation>
    <scope>NUCLEOTIDE SEQUENCE</scope>
    <source>
        <strain evidence="7">11167</strain>
    </source>
</reference>
<dbReference type="InterPro" id="IPR036890">
    <property type="entry name" value="HATPase_C_sf"/>
</dbReference>
<feature type="transmembrane region" description="Helical" evidence="5">
    <location>
        <begin position="12"/>
        <end position="34"/>
    </location>
</feature>
<dbReference type="Pfam" id="PF06580">
    <property type="entry name" value="His_kinase"/>
    <property type="match status" value="1"/>
</dbReference>
<dbReference type="PROSITE" id="PS50885">
    <property type="entry name" value="HAMP"/>
    <property type="match status" value="1"/>
</dbReference>
<dbReference type="PANTHER" id="PTHR34220">
    <property type="entry name" value="SENSOR HISTIDINE KINASE YPDA"/>
    <property type="match status" value="1"/>
</dbReference>
<evidence type="ECO:0000256" key="1">
    <source>
        <dbReference type="ARBA" id="ARBA00004370"/>
    </source>
</evidence>
<dbReference type="InterPro" id="IPR003660">
    <property type="entry name" value="HAMP_dom"/>
</dbReference>
<name>A0A9D9E9T6_9SPIR</name>
<dbReference type="InterPro" id="IPR050640">
    <property type="entry name" value="Bact_2-comp_sensor_kinase"/>
</dbReference>
<dbReference type="SUPFAM" id="SSF55874">
    <property type="entry name" value="ATPase domain of HSP90 chaperone/DNA topoisomerase II/histidine kinase"/>
    <property type="match status" value="1"/>
</dbReference>
<evidence type="ECO:0000256" key="5">
    <source>
        <dbReference type="SAM" id="Phobius"/>
    </source>
</evidence>
<comment type="caution">
    <text evidence="7">The sequence shown here is derived from an EMBL/GenBank/DDBJ whole genome shotgun (WGS) entry which is preliminary data.</text>
</comment>
<keyword evidence="5" id="KW-0472">Membrane</keyword>
<evidence type="ECO:0000256" key="2">
    <source>
        <dbReference type="ARBA" id="ARBA00022553"/>
    </source>
</evidence>
<evidence type="ECO:0000256" key="4">
    <source>
        <dbReference type="SAM" id="Coils"/>
    </source>
</evidence>
<feature type="transmembrane region" description="Helical" evidence="5">
    <location>
        <begin position="284"/>
        <end position="309"/>
    </location>
</feature>
<dbReference type="PANTHER" id="PTHR34220:SF7">
    <property type="entry name" value="SENSOR HISTIDINE KINASE YPDA"/>
    <property type="match status" value="1"/>
</dbReference>
<evidence type="ECO:0000256" key="3">
    <source>
        <dbReference type="ARBA" id="ARBA00022679"/>
    </source>
</evidence>
<dbReference type="Gene3D" id="3.30.565.10">
    <property type="entry name" value="Histidine kinase-like ATPase, C-terminal domain"/>
    <property type="match status" value="1"/>
</dbReference>
<reference evidence="7" key="1">
    <citation type="submission" date="2020-10" db="EMBL/GenBank/DDBJ databases">
        <authorList>
            <person name="Gilroy R."/>
        </authorList>
    </citation>
    <scope>NUCLEOTIDE SEQUENCE</scope>
    <source>
        <strain evidence="7">11167</strain>
    </source>
</reference>
<protein>
    <submittedName>
        <fullName evidence="7">Sensor histidine kinase</fullName>
    </submittedName>
</protein>
<dbReference type="Gene3D" id="6.10.340.10">
    <property type="match status" value="1"/>
</dbReference>
<gene>
    <name evidence="7" type="ORF">IAC42_03915</name>
</gene>
<evidence type="ECO:0000313" key="8">
    <source>
        <dbReference type="Proteomes" id="UP000823633"/>
    </source>
</evidence>
<feature type="coiled-coil region" evidence="4">
    <location>
        <begin position="351"/>
        <end position="383"/>
    </location>
</feature>
<dbReference type="GO" id="GO:0000155">
    <property type="term" value="F:phosphorelay sensor kinase activity"/>
    <property type="evidence" value="ECO:0007669"/>
    <property type="project" value="InterPro"/>
</dbReference>
<keyword evidence="2" id="KW-0597">Phosphoprotein</keyword>
<proteinExistence type="predicted"/>
<dbReference type="CDD" id="cd06225">
    <property type="entry name" value="HAMP"/>
    <property type="match status" value="1"/>
</dbReference>
<keyword evidence="3" id="KW-0808">Transferase</keyword>